<dbReference type="InterPro" id="IPR010852">
    <property type="entry name" value="ABATE"/>
</dbReference>
<proteinExistence type="predicted"/>
<reference evidence="2 3" key="1">
    <citation type="submission" date="2015-11" db="EMBL/GenBank/DDBJ databases">
        <title>Expanding the genomic diversity of Burkholderia species for the development of highly accurate diagnostics.</title>
        <authorList>
            <person name="Sahl J."/>
            <person name="Keim P."/>
            <person name="Wagner D."/>
        </authorList>
    </citation>
    <scope>NUCLEOTIDE SEQUENCE [LARGE SCALE GENOMIC DNA]</scope>
    <source>
        <strain evidence="2 3">MSMB368WGS</strain>
    </source>
</reference>
<sequence length="206" mass="22716">MVTRHEPGQPATEWGAADFVGGHPALDFLNTVADTGKTRDADKFVDWPAVRAWVAKSGLLAPVDLARFQRHVRQDGADELAALQRFREDAYAAILHLTAGDGDGGSAGARAAARLAGAIREAVARSAFTAVDGRFAWRPDARAASRWIDAAALRFEQLLRSDDFARVRQCGRCTWFFVDRGRGVGRRWCDMRTCGNRAKVEAFRER</sequence>
<dbReference type="Gene3D" id="1.10.3300.10">
    <property type="entry name" value="Jann2411-like domain"/>
    <property type="match status" value="1"/>
</dbReference>
<evidence type="ECO:0000313" key="3">
    <source>
        <dbReference type="Proteomes" id="UP000062912"/>
    </source>
</evidence>
<evidence type="ECO:0000259" key="1">
    <source>
        <dbReference type="Pfam" id="PF11706"/>
    </source>
</evidence>
<dbReference type="PANTHER" id="PTHR35525:SF3">
    <property type="entry name" value="BLL6575 PROTEIN"/>
    <property type="match status" value="1"/>
</dbReference>
<accession>A0A132ED95</accession>
<organism evidence="2 3">
    <name type="scientific">Burkholderia pseudomultivorans</name>
    <dbReference type="NCBI Taxonomy" id="1207504"/>
    <lineage>
        <taxon>Bacteria</taxon>
        <taxon>Pseudomonadati</taxon>
        <taxon>Pseudomonadota</taxon>
        <taxon>Betaproteobacteria</taxon>
        <taxon>Burkholderiales</taxon>
        <taxon>Burkholderiaceae</taxon>
        <taxon>Burkholderia</taxon>
        <taxon>Burkholderia cepacia complex</taxon>
    </lineage>
</organism>
<dbReference type="InterPro" id="IPR021005">
    <property type="entry name" value="Znf_CGNR"/>
</dbReference>
<dbReference type="Proteomes" id="UP000062912">
    <property type="component" value="Unassembled WGS sequence"/>
</dbReference>
<dbReference type="Pfam" id="PF07336">
    <property type="entry name" value="ABATE"/>
    <property type="match status" value="1"/>
</dbReference>
<evidence type="ECO:0000313" key="2">
    <source>
        <dbReference type="EMBL" id="KWF25854.1"/>
    </source>
</evidence>
<feature type="domain" description="Zinc finger CGNR" evidence="1">
    <location>
        <begin position="166"/>
        <end position="206"/>
    </location>
</feature>
<dbReference type="AlphaFoldDB" id="A0A132ED95"/>
<comment type="caution">
    <text evidence="2">The sequence shown here is derived from an EMBL/GenBank/DDBJ whole genome shotgun (WGS) entry which is preliminary data.</text>
</comment>
<dbReference type="EMBL" id="LPJR01000050">
    <property type="protein sequence ID" value="KWF25854.1"/>
    <property type="molecule type" value="Genomic_DNA"/>
</dbReference>
<dbReference type="Pfam" id="PF11706">
    <property type="entry name" value="zf-CGNR"/>
    <property type="match status" value="1"/>
</dbReference>
<protein>
    <recommendedName>
        <fullName evidence="1">Zinc finger CGNR domain-containing protein</fullName>
    </recommendedName>
</protein>
<name>A0A132ED95_9BURK</name>
<dbReference type="RefSeq" id="WP_060244292.1">
    <property type="nucleotide sequence ID" value="NZ_LPJR01000050.1"/>
</dbReference>
<gene>
    <name evidence="2" type="ORF">WT56_22005</name>
</gene>
<dbReference type="OrthoDB" id="9808437at2"/>
<dbReference type="SUPFAM" id="SSF160904">
    <property type="entry name" value="Jann2411-like"/>
    <property type="match status" value="1"/>
</dbReference>
<dbReference type="InterPro" id="IPR023286">
    <property type="entry name" value="ABATE_dom_sf"/>
</dbReference>
<dbReference type="PANTHER" id="PTHR35525">
    <property type="entry name" value="BLL6575 PROTEIN"/>
    <property type="match status" value="1"/>
</dbReference>